<organism evidence="1 2">
    <name type="scientific">Mycobacterium phage Anthony</name>
    <dbReference type="NCBI Taxonomy" id="2599857"/>
    <lineage>
        <taxon>Viruses</taxon>
        <taxon>Duplodnaviria</taxon>
        <taxon>Heunggongvirae</taxon>
        <taxon>Uroviricota</taxon>
        <taxon>Caudoviricetes</taxon>
        <taxon>Anthonyvirus</taxon>
        <taxon>Anthonyvirus anthony</taxon>
    </lineage>
</organism>
<keyword evidence="2" id="KW-1185">Reference proteome</keyword>
<dbReference type="GeneID" id="64871711"/>
<dbReference type="Pfam" id="PF17510">
    <property type="entry name" value="GP44"/>
    <property type="match status" value="1"/>
</dbReference>
<name>A0A5J6THR1_9CAUD</name>
<sequence length="112" mass="11972">MADRLQALVLVPRDDSLPVDVQGVGLRRMAIDAMKEIATVVENSVRYKGATDDATVTLGDGALTLTTWQSNLIAARFIADGKAKQGVVGPSVHSDHTTRTHSSAVVVRDPYN</sequence>
<accession>A0A5J6THR1</accession>
<protein>
    <submittedName>
        <fullName evidence="1">Uncharacterized protein</fullName>
    </submittedName>
</protein>
<dbReference type="KEGG" id="vg:64871711"/>
<dbReference type="InterPro" id="IPR035252">
    <property type="entry name" value="Gp44"/>
</dbReference>
<evidence type="ECO:0000313" key="2">
    <source>
        <dbReference type="Proteomes" id="UP000327026"/>
    </source>
</evidence>
<evidence type="ECO:0000313" key="1">
    <source>
        <dbReference type="EMBL" id="QFG10411.1"/>
    </source>
</evidence>
<dbReference type="Proteomes" id="UP000327026">
    <property type="component" value="Segment"/>
</dbReference>
<dbReference type="RefSeq" id="YP_010062076.1">
    <property type="nucleotide sequence ID" value="NC_054790.1"/>
</dbReference>
<dbReference type="EMBL" id="MN234188">
    <property type="protein sequence ID" value="QFG10411.1"/>
    <property type="molecule type" value="Genomic_DNA"/>
</dbReference>
<proteinExistence type="predicted"/>
<gene>
    <name evidence="1" type="primary">40</name>
    <name evidence="1" type="ORF">PBI_ANTHONY_40</name>
</gene>
<reference evidence="1 2" key="1">
    <citation type="submission" date="2019-07" db="EMBL/GenBank/DDBJ databases">
        <authorList>
            <person name="Garlena R.A."/>
            <person name="Russell D.A."/>
            <person name="Pope W.H."/>
            <person name="Jacobs-Sera D."/>
            <person name="Hatfull G.F."/>
        </authorList>
    </citation>
    <scope>NUCLEOTIDE SEQUENCE [LARGE SCALE GENOMIC DNA]</scope>
</reference>